<name>A0A0F7ZVZ2_9HYPO</name>
<dbReference type="OrthoDB" id="1884855at2759"/>
<evidence type="ECO:0000256" key="10">
    <source>
        <dbReference type="SAM" id="MobiDB-lite"/>
    </source>
</evidence>
<dbReference type="PANTHER" id="PTHR14527:SF2">
    <property type="entry name" value="PROTEIN MIS12 HOMOLOG"/>
    <property type="match status" value="1"/>
</dbReference>
<evidence type="ECO:0000256" key="8">
    <source>
        <dbReference type="ARBA" id="ARBA00023306"/>
    </source>
</evidence>
<evidence type="ECO:0000256" key="6">
    <source>
        <dbReference type="ARBA" id="ARBA00022838"/>
    </source>
</evidence>
<sequence length="425" mass="46867">MSAQNGSDYELLTEHFGYSPISLLDDIINTINVLADRALDSVERLLLSIPPQKLGFGVRKRRHGANNNNNNNGGETPEETARREIENGTHQLQTLLNASIDKNFDLFELYTMRNILIVRPQDRPYMRLGHYDGLDLSSVFSRQQQQQDSDCPTLESVTALRRRLQASQRLHAALEVERLHNDELLRKLRALLGVKQTPGDAEAKQEDDEAAEGQADAKASPFAFLHDKGNLTESDSHKPITTTTEFALSQLAALRSLSTSLRTLLPEVGPGSASARAKDDAGADDDDDDDDDNTAPTNKSWRRERAEYVESSSRKYLERVGGLELDPLGEMRDGEWQGAGGRLAREEIEGLESVAIGMLGSHGVDDADDGRSSRRSRRSRRGPPSQTGEATTSTTTSTIRTRRSRASRAEPGACDPRPAFAHPKG</sequence>
<proteinExistence type="inferred from homology"/>
<dbReference type="Proteomes" id="UP000054481">
    <property type="component" value="Unassembled WGS sequence"/>
</dbReference>
<organism evidence="11 12">
    <name type="scientific">Hirsutella minnesotensis 3608</name>
    <dbReference type="NCBI Taxonomy" id="1043627"/>
    <lineage>
        <taxon>Eukaryota</taxon>
        <taxon>Fungi</taxon>
        <taxon>Dikarya</taxon>
        <taxon>Ascomycota</taxon>
        <taxon>Pezizomycotina</taxon>
        <taxon>Sordariomycetes</taxon>
        <taxon>Hypocreomycetidae</taxon>
        <taxon>Hypocreales</taxon>
        <taxon>Ophiocordycipitaceae</taxon>
        <taxon>Hirsutella</taxon>
    </lineage>
</organism>
<dbReference type="EMBL" id="KQ031045">
    <property type="protein sequence ID" value="KJZ68067.1"/>
    <property type="molecule type" value="Genomic_DNA"/>
</dbReference>
<keyword evidence="4" id="KW-0132">Cell division</keyword>
<keyword evidence="9" id="KW-0137">Centromere</keyword>
<dbReference type="AlphaFoldDB" id="A0A0F7ZVZ2"/>
<keyword evidence="12" id="KW-1185">Reference proteome</keyword>
<evidence type="ECO:0000256" key="7">
    <source>
        <dbReference type="ARBA" id="ARBA00023054"/>
    </source>
</evidence>
<accession>A0A0F7ZVZ2</accession>
<evidence type="ECO:0000256" key="9">
    <source>
        <dbReference type="ARBA" id="ARBA00023328"/>
    </source>
</evidence>
<feature type="region of interest" description="Disordered" evidence="10">
    <location>
        <begin position="197"/>
        <end position="217"/>
    </location>
</feature>
<feature type="compositionally biased region" description="Acidic residues" evidence="10">
    <location>
        <begin position="282"/>
        <end position="293"/>
    </location>
</feature>
<evidence type="ECO:0000256" key="3">
    <source>
        <dbReference type="ARBA" id="ARBA00022454"/>
    </source>
</evidence>
<gene>
    <name evidence="11" type="ORF">HIM_12543</name>
</gene>
<feature type="compositionally biased region" description="Basic and acidic residues" evidence="10">
    <location>
        <begin position="363"/>
        <end position="372"/>
    </location>
</feature>
<evidence type="ECO:0000256" key="5">
    <source>
        <dbReference type="ARBA" id="ARBA00022776"/>
    </source>
</evidence>
<feature type="region of interest" description="Disordered" evidence="10">
    <location>
        <begin position="265"/>
        <end position="340"/>
    </location>
</feature>
<dbReference type="GO" id="GO:0051382">
    <property type="term" value="P:kinetochore assembly"/>
    <property type="evidence" value="ECO:0007669"/>
    <property type="project" value="TreeGrafter"/>
</dbReference>
<keyword evidence="7" id="KW-0175">Coiled coil</keyword>
<feature type="region of interest" description="Disordered" evidence="10">
    <location>
        <begin position="355"/>
        <end position="425"/>
    </location>
</feature>
<feature type="compositionally biased region" description="Basic and acidic residues" evidence="10">
    <location>
        <begin position="301"/>
        <end position="318"/>
    </location>
</feature>
<feature type="compositionally biased region" description="Low complexity" evidence="10">
    <location>
        <begin position="390"/>
        <end position="399"/>
    </location>
</feature>
<dbReference type="GO" id="GO:0051301">
    <property type="term" value="P:cell division"/>
    <property type="evidence" value="ECO:0007669"/>
    <property type="project" value="UniProtKB-KW"/>
</dbReference>
<dbReference type="GO" id="GO:0000444">
    <property type="term" value="C:MIS12/MIND type complex"/>
    <property type="evidence" value="ECO:0007669"/>
    <property type="project" value="TreeGrafter"/>
</dbReference>
<evidence type="ECO:0000313" key="12">
    <source>
        <dbReference type="Proteomes" id="UP000054481"/>
    </source>
</evidence>
<comment type="similarity">
    <text evidence="2">Belongs to the mis12 family.</text>
</comment>
<protein>
    <recommendedName>
        <fullName evidence="13">Kinetochore-associated protein MTW1</fullName>
    </recommendedName>
</protein>
<evidence type="ECO:0008006" key="13">
    <source>
        <dbReference type="Google" id="ProtNLM"/>
    </source>
</evidence>
<dbReference type="GO" id="GO:0005634">
    <property type="term" value="C:nucleus"/>
    <property type="evidence" value="ECO:0007669"/>
    <property type="project" value="InterPro"/>
</dbReference>
<keyword evidence="8" id="KW-0131">Cell cycle</keyword>
<dbReference type="GO" id="GO:0000070">
    <property type="term" value="P:mitotic sister chromatid segregation"/>
    <property type="evidence" value="ECO:0007669"/>
    <property type="project" value="TreeGrafter"/>
</dbReference>
<keyword evidence="5" id="KW-0498">Mitosis</keyword>
<evidence type="ECO:0000256" key="2">
    <source>
        <dbReference type="ARBA" id="ARBA00008643"/>
    </source>
</evidence>
<reference evidence="11 12" key="1">
    <citation type="journal article" date="2014" name="Genome Biol. Evol.">
        <title>Comparative genomics and transcriptomics analyses reveal divergent lifestyle features of nematode endoparasitic fungus Hirsutella minnesotensis.</title>
        <authorList>
            <person name="Lai Y."/>
            <person name="Liu K."/>
            <person name="Zhang X."/>
            <person name="Zhang X."/>
            <person name="Li K."/>
            <person name="Wang N."/>
            <person name="Shu C."/>
            <person name="Wu Y."/>
            <person name="Wang C."/>
            <person name="Bushley K.E."/>
            <person name="Xiang M."/>
            <person name="Liu X."/>
        </authorList>
    </citation>
    <scope>NUCLEOTIDE SEQUENCE [LARGE SCALE GENOMIC DNA]</scope>
    <source>
        <strain evidence="11 12">3608</strain>
    </source>
</reference>
<evidence type="ECO:0000256" key="1">
    <source>
        <dbReference type="ARBA" id="ARBA00004629"/>
    </source>
</evidence>
<keyword evidence="6" id="KW-0995">Kinetochore</keyword>
<evidence type="ECO:0000313" key="11">
    <source>
        <dbReference type="EMBL" id="KJZ68067.1"/>
    </source>
</evidence>
<comment type="subcellular location">
    <subcellularLocation>
        <location evidence="1">Chromosome</location>
        <location evidence="1">Centromere</location>
        <location evidence="1">Kinetochore</location>
    </subcellularLocation>
</comment>
<dbReference type="Pfam" id="PF05859">
    <property type="entry name" value="Mis12"/>
    <property type="match status" value="1"/>
</dbReference>
<keyword evidence="3" id="KW-0158">Chromosome</keyword>
<feature type="region of interest" description="Disordered" evidence="10">
    <location>
        <begin position="60"/>
        <end position="81"/>
    </location>
</feature>
<evidence type="ECO:0000256" key="4">
    <source>
        <dbReference type="ARBA" id="ARBA00022618"/>
    </source>
</evidence>
<dbReference type="PANTHER" id="PTHR14527">
    <property type="entry name" value="PROTEIN MIS12 HOMOLOG"/>
    <property type="match status" value="1"/>
</dbReference>
<dbReference type="InterPro" id="IPR008685">
    <property type="entry name" value="Centromere_Mis12"/>
</dbReference>